<organism evidence="3 4">
    <name type="scientific">Tenuibacillus multivorans</name>
    <dbReference type="NCBI Taxonomy" id="237069"/>
    <lineage>
        <taxon>Bacteria</taxon>
        <taxon>Bacillati</taxon>
        <taxon>Bacillota</taxon>
        <taxon>Bacilli</taxon>
        <taxon>Bacillales</taxon>
        <taxon>Bacillaceae</taxon>
        <taxon>Tenuibacillus</taxon>
    </lineage>
</organism>
<proteinExistence type="inferred from homology"/>
<evidence type="ECO:0000256" key="1">
    <source>
        <dbReference type="ARBA" id="ARBA00006525"/>
    </source>
</evidence>
<sequence length="293" mass="33818">MNSDASFKLFHLMQFHGMTRRKLQNYLQKDFYLNQIEDHSPNDLQKIFNFHKDKAKSLHAYLNHFELKNKNYQLFNQYKPLTIFDDEFPDALRNIPDPPLLLYWQGNKKLLKTPKLSVIGTRKPSQFARKKVDRFLKPLVNRQVTIVSGLAYGIDAMGHQFALDHGGQTIAILGFGFNHLYPAKHRVLFQQIIEHGLILSEYHPDTRPQKWHFPERNRIISGISLATLIIEASERSGTIITADQALEQGKDVFAIPDSIFLDQAQGCLKLIQEGAIPLIKPEEIEDWLDTNSN</sequence>
<accession>A0A1G9Y113</accession>
<dbReference type="InterPro" id="IPR057666">
    <property type="entry name" value="DrpA_SLOG"/>
</dbReference>
<dbReference type="SUPFAM" id="SSF102405">
    <property type="entry name" value="MCP/YpsA-like"/>
    <property type="match status" value="1"/>
</dbReference>
<feature type="domain" description="Smf/DprA SLOG" evidence="2">
    <location>
        <begin position="81"/>
        <end position="284"/>
    </location>
</feature>
<dbReference type="OrthoDB" id="9785707at2"/>
<dbReference type="AlphaFoldDB" id="A0A1G9Y113"/>
<dbReference type="Gene3D" id="3.40.50.450">
    <property type="match status" value="1"/>
</dbReference>
<evidence type="ECO:0000313" key="4">
    <source>
        <dbReference type="Proteomes" id="UP000199334"/>
    </source>
</evidence>
<dbReference type="EMBL" id="FNIG01000002">
    <property type="protein sequence ID" value="SDN02321.1"/>
    <property type="molecule type" value="Genomic_DNA"/>
</dbReference>
<dbReference type="RefSeq" id="WP_093855683.1">
    <property type="nucleotide sequence ID" value="NZ_BJVZ01000001.1"/>
</dbReference>
<evidence type="ECO:0000313" key="3">
    <source>
        <dbReference type="EMBL" id="SDN02321.1"/>
    </source>
</evidence>
<protein>
    <submittedName>
        <fullName evidence="3">DNA processing protein</fullName>
    </submittedName>
</protein>
<dbReference type="GO" id="GO:0009294">
    <property type="term" value="P:DNA-mediated transformation"/>
    <property type="evidence" value="ECO:0007669"/>
    <property type="project" value="InterPro"/>
</dbReference>
<dbReference type="InterPro" id="IPR003488">
    <property type="entry name" value="DprA"/>
</dbReference>
<dbReference type="STRING" id="237069.SAMN05216498_1183"/>
<dbReference type="Proteomes" id="UP000199334">
    <property type="component" value="Unassembled WGS sequence"/>
</dbReference>
<dbReference type="Pfam" id="PF02481">
    <property type="entry name" value="DNA_processg_A"/>
    <property type="match status" value="1"/>
</dbReference>
<evidence type="ECO:0000259" key="2">
    <source>
        <dbReference type="Pfam" id="PF02481"/>
    </source>
</evidence>
<gene>
    <name evidence="3" type="ORF">SAMN05216498_1183</name>
</gene>
<dbReference type="PANTHER" id="PTHR43022">
    <property type="entry name" value="PROTEIN SMF"/>
    <property type="match status" value="1"/>
</dbReference>
<comment type="similarity">
    <text evidence="1">Belongs to the DprA/Smf family.</text>
</comment>
<dbReference type="NCBIfam" id="TIGR00732">
    <property type="entry name" value="dprA"/>
    <property type="match status" value="1"/>
</dbReference>
<keyword evidence="4" id="KW-1185">Reference proteome</keyword>
<name>A0A1G9Y113_9BACI</name>
<dbReference type="PANTHER" id="PTHR43022:SF1">
    <property type="entry name" value="PROTEIN SMF"/>
    <property type="match status" value="1"/>
</dbReference>
<reference evidence="3 4" key="1">
    <citation type="submission" date="2016-10" db="EMBL/GenBank/DDBJ databases">
        <authorList>
            <person name="de Groot N.N."/>
        </authorList>
    </citation>
    <scope>NUCLEOTIDE SEQUENCE [LARGE SCALE GENOMIC DNA]</scope>
    <source>
        <strain evidence="3 4">CGMCC 1.3442</strain>
    </source>
</reference>